<evidence type="ECO:0000313" key="2">
    <source>
        <dbReference type="EMBL" id="KAA9133010.1"/>
    </source>
</evidence>
<feature type="compositionally biased region" description="Basic and acidic residues" evidence="1">
    <location>
        <begin position="1"/>
        <end position="18"/>
    </location>
</feature>
<feature type="compositionally biased region" description="Acidic residues" evidence="1">
    <location>
        <begin position="78"/>
        <end position="89"/>
    </location>
</feature>
<name>A0A5N0TDH3_9MICO</name>
<dbReference type="RefSeq" id="WP_150893564.1">
    <property type="nucleotide sequence ID" value="NZ_VYUY01000012.1"/>
</dbReference>
<accession>A0A5N0TDH3</accession>
<keyword evidence="3" id="KW-1185">Reference proteome</keyword>
<comment type="caution">
    <text evidence="2">The sequence shown here is derived from an EMBL/GenBank/DDBJ whole genome shotgun (WGS) entry which is preliminary data.</text>
</comment>
<reference evidence="3" key="1">
    <citation type="submission" date="2019-09" db="EMBL/GenBank/DDBJ databases">
        <title>Mumia zhuanghuii sp. nov. isolated from the intestinal contents of plateau pika (Ochotona curzoniae) in the Qinghai-Tibet plateau of China.</title>
        <authorList>
            <person name="Tian Z."/>
        </authorList>
    </citation>
    <scope>NUCLEOTIDE SEQUENCE [LARGE SCALE GENOMIC DNA]</scope>
    <source>
        <strain evidence="3">L-033</strain>
    </source>
</reference>
<dbReference type="Proteomes" id="UP000326838">
    <property type="component" value="Unassembled WGS sequence"/>
</dbReference>
<dbReference type="EMBL" id="VYUY01000012">
    <property type="protein sequence ID" value="KAA9133010.1"/>
    <property type="molecule type" value="Genomic_DNA"/>
</dbReference>
<organism evidence="2 3">
    <name type="scientific">Microbacterium caowuchunii</name>
    <dbReference type="NCBI Taxonomy" id="2614638"/>
    <lineage>
        <taxon>Bacteria</taxon>
        <taxon>Bacillati</taxon>
        <taxon>Actinomycetota</taxon>
        <taxon>Actinomycetes</taxon>
        <taxon>Micrococcales</taxon>
        <taxon>Microbacteriaceae</taxon>
        <taxon>Microbacterium</taxon>
    </lineage>
</organism>
<gene>
    <name evidence="2" type="ORF">F6B40_09950</name>
</gene>
<protein>
    <submittedName>
        <fullName evidence="2">Uncharacterized protein</fullName>
    </submittedName>
</protein>
<feature type="region of interest" description="Disordered" evidence="1">
    <location>
        <begin position="1"/>
        <end position="89"/>
    </location>
</feature>
<evidence type="ECO:0000256" key="1">
    <source>
        <dbReference type="SAM" id="MobiDB-lite"/>
    </source>
</evidence>
<proteinExistence type="predicted"/>
<evidence type="ECO:0000313" key="3">
    <source>
        <dbReference type="Proteomes" id="UP000326838"/>
    </source>
</evidence>
<dbReference type="AlphaFoldDB" id="A0A5N0TDH3"/>
<sequence>MADTTPHAHDRDDARSDDAPPTDAVTDEVKESAVDAAPDVDPTQSGGGSEGTDAPRGSEDVPDEGGADPATRKVDAGSAEETEIEGASS</sequence>